<sequence>MRGPVNQEKINEEKKKKKNTQKLKRQLRRCRGSNPGHPRDRRIYLPLYYNDFWQFKSKKGRRCRGSNPGHPRDRREYLPLYYNDVVDKASLRLLQADKLTSGITQL</sequence>
<dbReference type="OrthoDB" id="10447292at2759"/>
<evidence type="ECO:0000256" key="1">
    <source>
        <dbReference type="SAM" id="MobiDB-lite"/>
    </source>
</evidence>
<evidence type="ECO:0000313" key="3">
    <source>
        <dbReference type="Proteomes" id="UP000237000"/>
    </source>
</evidence>
<organism evidence="2 3">
    <name type="scientific">Trema orientale</name>
    <name type="common">Charcoal tree</name>
    <name type="synonym">Celtis orientalis</name>
    <dbReference type="NCBI Taxonomy" id="63057"/>
    <lineage>
        <taxon>Eukaryota</taxon>
        <taxon>Viridiplantae</taxon>
        <taxon>Streptophyta</taxon>
        <taxon>Embryophyta</taxon>
        <taxon>Tracheophyta</taxon>
        <taxon>Spermatophyta</taxon>
        <taxon>Magnoliopsida</taxon>
        <taxon>eudicotyledons</taxon>
        <taxon>Gunneridae</taxon>
        <taxon>Pentapetalae</taxon>
        <taxon>rosids</taxon>
        <taxon>fabids</taxon>
        <taxon>Rosales</taxon>
        <taxon>Cannabaceae</taxon>
        <taxon>Trema</taxon>
    </lineage>
</organism>
<feature type="compositionally biased region" description="Basic residues" evidence="1">
    <location>
        <begin position="15"/>
        <end position="31"/>
    </location>
</feature>
<dbReference type="AlphaFoldDB" id="A0A2P5EPX1"/>
<dbReference type="InParanoid" id="A0A2P5EPX1"/>
<accession>A0A2P5EPX1</accession>
<proteinExistence type="predicted"/>
<name>A0A2P5EPX1_TREOI</name>
<keyword evidence="3" id="KW-1185">Reference proteome</keyword>
<feature type="region of interest" description="Disordered" evidence="1">
    <location>
        <begin position="1"/>
        <end position="39"/>
    </location>
</feature>
<gene>
    <name evidence="2" type="ORF">TorRG33x02_166110</name>
</gene>
<dbReference type="Proteomes" id="UP000237000">
    <property type="component" value="Unassembled WGS sequence"/>
</dbReference>
<comment type="caution">
    <text evidence="2">The sequence shown here is derived from an EMBL/GenBank/DDBJ whole genome shotgun (WGS) entry which is preliminary data.</text>
</comment>
<protein>
    <submittedName>
        <fullName evidence="2">Uncharacterized protein</fullName>
    </submittedName>
</protein>
<evidence type="ECO:0000313" key="2">
    <source>
        <dbReference type="EMBL" id="PON87618.1"/>
    </source>
</evidence>
<reference evidence="3" key="1">
    <citation type="submission" date="2016-06" db="EMBL/GenBank/DDBJ databases">
        <title>Parallel loss of symbiosis genes in relatives of nitrogen-fixing non-legume Parasponia.</title>
        <authorList>
            <person name="Van Velzen R."/>
            <person name="Holmer R."/>
            <person name="Bu F."/>
            <person name="Rutten L."/>
            <person name="Van Zeijl A."/>
            <person name="Liu W."/>
            <person name="Santuari L."/>
            <person name="Cao Q."/>
            <person name="Sharma T."/>
            <person name="Shen D."/>
            <person name="Roswanjaya Y."/>
            <person name="Wardhani T."/>
            <person name="Kalhor M.S."/>
            <person name="Jansen J."/>
            <person name="Van den Hoogen J."/>
            <person name="Gungor B."/>
            <person name="Hartog M."/>
            <person name="Hontelez J."/>
            <person name="Verver J."/>
            <person name="Yang W.-C."/>
            <person name="Schijlen E."/>
            <person name="Repin R."/>
            <person name="Schilthuizen M."/>
            <person name="Schranz E."/>
            <person name="Heidstra R."/>
            <person name="Miyata K."/>
            <person name="Fedorova E."/>
            <person name="Kohlen W."/>
            <person name="Bisseling T."/>
            <person name="Smit S."/>
            <person name="Geurts R."/>
        </authorList>
    </citation>
    <scope>NUCLEOTIDE SEQUENCE [LARGE SCALE GENOMIC DNA]</scope>
    <source>
        <strain evidence="3">cv. RG33-2</strain>
    </source>
</reference>
<dbReference type="EMBL" id="JXTC01000115">
    <property type="protein sequence ID" value="PON87618.1"/>
    <property type="molecule type" value="Genomic_DNA"/>
</dbReference>